<dbReference type="InterPro" id="IPR035500">
    <property type="entry name" value="NHR-like_dom_sf"/>
</dbReference>
<dbReference type="Proteomes" id="UP001432322">
    <property type="component" value="Unassembled WGS sequence"/>
</dbReference>
<feature type="non-terminal residue" evidence="5">
    <location>
        <position position="246"/>
    </location>
</feature>
<evidence type="ECO:0000313" key="6">
    <source>
        <dbReference type="Proteomes" id="UP001432322"/>
    </source>
</evidence>
<protein>
    <recommendedName>
        <fullName evidence="4">NR LBD domain-containing protein</fullName>
    </recommendedName>
</protein>
<feature type="domain" description="NR LBD" evidence="4">
    <location>
        <begin position="50"/>
        <end position="226"/>
    </location>
</feature>
<dbReference type="SUPFAM" id="SSF48508">
    <property type="entry name" value="Nuclear receptor ligand-binding domain"/>
    <property type="match status" value="1"/>
</dbReference>
<gene>
    <name evidence="5" type="ORF">PFISCL1PPCAC_14031</name>
</gene>
<comment type="caution">
    <text evidence="5">The sequence shown here is derived from an EMBL/GenBank/DDBJ whole genome shotgun (WGS) entry which is preliminary data.</text>
</comment>
<feature type="non-terminal residue" evidence="5">
    <location>
        <position position="1"/>
    </location>
</feature>
<keyword evidence="3" id="KW-0675">Receptor</keyword>
<dbReference type="GO" id="GO:0003700">
    <property type="term" value="F:DNA-binding transcription factor activity"/>
    <property type="evidence" value="ECO:0007669"/>
    <property type="project" value="TreeGrafter"/>
</dbReference>
<evidence type="ECO:0000256" key="1">
    <source>
        <dbReference type="ARBA" id="ARBA00023015"/>
    </source>
</evidence>
<dbReference type="AlphaFoldDB" id="A0AAV5VYD1"/>
<evidence type="ECO:0000256" key="2">
    <source>
        <dbReference type="ARBA" id="ARBA00023163"/>
    </source>
</evidence>
<dbReference type="Gene3D" id="1.10.565.10">
    <property type="entry name" value="Retinoid X Receptor"/>
    <property type="match status" value="1"/>
</dbReference>
<evidence type="ECO:0000256" key="3">
    <source>
        <dbReference type="ARBA" id="ARBA00023170"/>
    </source>
</evidence>
<keyword evidence="1" id="KW-0805">Transcription regulation</keyword>
<reference evidence="5" key="1">
    <citation type="submission" date="2023-10" db="EMBL/GenBank/DDBJ databases">
        <title>Genome assembly of Pristionchus species.</title>
        <authorList>
            <person name="Yoshida K."/>
            <person name="Sommer R.J."/>
        </authorList>
    </citation>
    <scope>NUCLEOTIDE SEQUENCE</scope>
    <source>
        <strain evidence="5">RS5133</strain>
    </source>
</reference>
<evidence type="ECO:0000313" key="5">
    <source>
        <dbReference type="EMBL" id="GMT22734.1"/>
    </source>
</evidence>
<dbReference type="InterPro" id="IPR000536">
    <property type="entry name" value="Nucl_hrmn_rcpt_lig-bd"/>
</dbReference>
<dbReference type="PANTHER" id="PTHR46011:SF6">
    <property type="entry name" value="HIGH ZINC ACTIVATED NUCLEAR RECEPTOR PROTEIN"/>
    <property type="match status" value="1"/>
</dbReference>
<keyword evidence="6" id="KW-1185">Reference proteome</keyword>
<accession>A0AAV5VYD1</accession>
<name>A0AAV5VYD1_9BILA</name>
<dbReference type="Pfam" id="PF00104">
    <property type="entry name" value="Hormone_recep"/>
    <property type="match status" value="1"/>
</dbReference>
<dbReference type="EMBL" id="BTSY01000004">
    <property type="protein sequence ID" value="GMT22734.1"/>
    <property type="molecule type" value="Genomic_DNA"/>
</dbReference>
<dbReference type="SMART" id="SM00430">
    <property type="entry name" value="HOLI"/>
    <property type="match status" value="1"/>
</dbReference>
<keyword evidence="2" id="KW-0804">Transcription</keyword>
<dbReference type="GO" id="GO:0005634">
    <property type="term" value="C:nucleus"/>
    <property type="evidence" value="ECO:0007669"/>
    <property type="project" value="TreeGrafter"/>
</dbReference>
<sequence length="246" mass="27941">FSLLCKTRKSGETATKPDGFLLKRGDFTGKGLQFCPATYAVVVPNARILTSGLFDFGKVTFPDFAALSEENRACCIMSCIQQVAIVDSTYRSLHHFPEDAMKYFASYTTTIDYDSVEKFFEDCPHEINKADAIEALRVNARRTTAMNRHVYERIKPDNVEFLVLLGLSFWNNEVALLNDDLCNATERNRAAILRELNIVYKSRGKDDYASRLGELLCFLDNTENNVSLHAVDVELYRLLNLFNEAF</sequence>
<dbReference type="PANTHER" id="PTHR46011">
    <property type="entry name" value="NUCLEAR HORMONE RECEPTOR FAMILY MEMBER NHR-86-RELATED"/>
    <property type="match status" value="1"/>
</dbReference>
<proteinExistence type="predicted"/>
<organism evidence="5 6">
    <name type="scientific">Pristionchus fissidentatus</name>
    <dbReference type="NCBI Taxonomy" id="1538716"/>
    <lineage>
        <taxon>Eukaryota</taxon>
        <taxon>Metazoa</taxon>
        <taxon>Ecdysozoa</taxon>
        <taxon>Nematoda</taxon>
        <taxon>Chromadorea</taxon>
        <taxon>Rhabditida</taxon>
        <taxon>Rhabditina</taxon>
        <taxon>Diplogasteromorpha</taxon>
        <taxon>Diplogasteroidea</taxon>
        <taxon>Neodiplogasteridae</taxon>
        <taxon>Pristionchus</taxon>
    </lineage>
</organism>
<evidence type="ECO:0000259" key="4">
    <source>
        <dbReference type="SMART" id="SM00430"/>
    </source>
</evidence>